<sequence length="192" mass="21238">MLDELEAEARSRFEAGEYDHALAEFSVLREVRARREGPYSVPYLRALHASVRCMRFLQLWQDTDLLCQELHGKYVRTHGRGEADTVDVAKHWAWALLHLDAVNAAVALYVRTADALWDCDRPTARRLLGAAAVHAGSTVDPLDGLTLVHTTELAASFTNLRRLLPNDSGAAPSSDFDGATPGRYPDRGAVSR</sequence>
<accession>A0ABP8ZAZ5</accession>
<evidence type="ECO:0000313" key="3">
    <source>
        <dbReference type="Proteomes" id="UP001500822"/>
    </source>
</evidence>
<keyword evidence="3" id="KW-1185">Reference proteome</keyword>
<feature type="region of interest" description="Disordered" evidence="1">
    <location>
        <begin position="168"/>
        <end position="192"/>
    </location>
</feature>
<gene>
    <name evidence="2" type="ORF">GCM10023217_22710</name>
</gene>
<protein>
    <submittedName>
        <fullName evidence="2">Uncharacterized protein</fullName>
    </submittedName>
</protein>
<comment type="caution">
    <text evidence="2">The sequence shown here is derived from an EMBL/GenBank/DDBJ whole genome shotgun (WGS) entry which is preliminary data.</text>
</comment>
<dbReference type="RefSeq" id="WP_345313589.1">
    <property type="nucleotide sequence ID" value="NZ_BAABIE010000010.1"/>
</dbReference>
<name>A0ABP8ZAZ5_9ACTN</name>
<evidence type="ECO:0000256" key="1">
    <source>
        <dbReference type="SAM" id="MobiDB-lite"/>
    </source>
</evidence>
<organism evidence="2 3">
    <name type="scientific">Gordonia alkaliphila</name>
    <dbReference type="NCBI Taxonomy" id="1053547"/>
    <lineage>
        <taxon>Bacteria</taxon>
        <taxon>Bacillati</taxon>
        <taxon>Actinomycetota</taxon>
        <taxon>Actinomycetes</taxon>
        <taxon>Mycobacteriales</taxon>
        <taxon>Gordoniaceae</taxon>
        <taxon>Gordonia</taxon>
    </lineage>
</organism>
<evidence type="ECO:0000313" key="2">
    <source>
        <dbReference type="EMBL" id="GAA4751476.1"/>
    </source>
</evidence>
<dbReference type="Proteomes" id="UP001500822">
    <property type="component" value="Unassembled WGS sequence"/>
</dbReference>
<dbReference type="EMBL" id="BAABIE010000010">
    <property type="protein sequence ID" value="GAA4751476.1"/>
    <property type="molecule type" value="Genomic_DNA"/>
</dbReference>
<reference evidence="3" key="1">
    <citation type="journal article" date="2019" name="Int. J. Syst. Evol. Microbiol.">
        <title>The Global Catalogue of Microorganisms (GCM) 10K type strain sequencing project: providing services to taxonomists for standard genome sequencing and annotation.</title>
        <authorList>
            <consortium name="The Broad Institute Genomics Platform"/>
            <consortium name="The Broad Institute Genome Sequencing Center for Infectious Disease"/>
            <person name="Wu L."/>
            <person name="Ma J."/>
        </authorList>
    </citation>
    <scope>NUCLEOTIDE SEQUENCE [LARGE SCALE GENOMIC DNA]</scope>
    <source>
        <strain evidence="3">JCM 18077</strain>
    </source>
</reference>
<proteinExistence type="predicted"/>